<gene>
    <name evidence="2" type="ORF">COO91_09473</name>
</gene>
<proteinExistence type="predicted"/>
<protein>
    <submittedName>
        <fullName evidence="2">Uncharacterized protein</fullName>
    </submittedName>
</protein>
<feature type="compositionally biased region" description="Polar residues" evidence="1">
    <location>
        <begin position="15"/>
        <end position="24"/>
    </location>
</feature>
<evidence type="ECO:0000313" key="3">
    <source>
        <dbReference type="Proteomes" id="UP000232003"/>
    </source>
</evidence>
<reference evidence="2 3" key="1">
    <citation type="submission" date="2017-11" db="EMBL/GenBank/DDBJ databases">
        <title>Complete genome of a free-living desiccation-tolerant cyanobacterium and its photosynthetic adaptation to extreme terrestrial habitat.</title>
        <authorList>
            <person name="Shang J."/>
        </authorList>
    </citation>
    <scope>NUCLEOTIDE SEQUENCE [LARGE SCALE GENOMIC DNA]</scope>
    <source>
        <strain evidence="2 3">CCNUN1</strain>
        <plasmid evidence="3">pnfsy04</plasmid>
    </source>
</reference>
<evidence type="ECO:0000256" key="1">
    <source>
        <dbReference type="SAM" id="MobiDB-lite"/>
    </source>
</evidence>
<dbReference type="KEGG" id="nfl:COO91_09473"/>
<keyword evidence="2" id="KW-0614">Plasmid</keyword>
<organism evidence="2 3">
    <name type="scientific">Nostoc flagelliforme CCNUN1</name>
    <dbReference type="NCBI Taxonomy" id="2038116"/>
    <lineage>
        <taxon>Bacteria</taxon>
        <taxon>Bacillati</taxon>
        <taxon>Cyanobacteriota</taxon>
        <taxon>Cyanophyceae</taxon>
        <taxon>Nostocales</taxon>
        <taxon>Nostocaceae</taxon>
        <taxon>Nostoc</taxon>
    </lineage>
</organism>
<dbReference type="EMBL" id="CP024789">
    <property type="protein sequence ID" value="AUB43300.1"/>
    <property type="molecule type" value="Genomic_DNA"/>
</dbReference>
<feature type="region of interest" description="Disordered" evidence="1">
    <location>
        <begin position="1"/>
        <end position="24"/>
    </location>
</feature>
<dbReference type="AlphaFoldDB" id="A0A2K8T6N6"/>
<dbReference type="Proteomes" id="UP000232003">
    <property type="component" value="Plasmid pNFSY04"/>
</dbReference>
<evidence type="ECO:0000313" key="2">
    <source>
        <dbReference type="EMBL" id="AUB43300.1"/>
    </source>
</evidence>
<geneLocation type="plasmid" evidence="3">
    <name>pnfsy04</name>
</geneLocation>
<keyword evidence="3" id="KW-1185">Reference proteome</keyword>
<name>A0A2K8T6N6_9NOSO</name>
<accession>A0A2K8T6N6</accession>
<sequence length="37" mass="4056">MGTNSSQNEKADEMGTNSSQIWPTSEVQVRPLVSFIS</sequence>